<organism evidence="1 2">
    <name type="scientific">Sphingomonas quercus</name>
    <dbReference type="NCBI Taxonomy" id="2842451"/>
    <lineage>
        <taxon>Bacteria</taxon>
        <taxon>Pseudomonadati</taxon>
        <taxon>Pseudomonadota</taxon>
        <taxon>Alphaproteobacteria</taxon>
        <taxon>Sphingomonadales</taxon>
        <taxon>Sphingomonadaceae</taxon>
        <taxon>Sphingomonas</taxon>
    </lineage>
</organism>
<dbReference type="InterPro" id="IPR007184">
    <property type="entry name" value="Mannoside_phosphorylase"/>
</dbReference>
<sequence>MLCPPRQLIGWNRWTQPQADDSLAWRPGGQSCLLNETIHWPLRLQADPSRVVVRPFHIPIEARSFGMGPSRVRRIADSVLALDDDAAAAELDHVLKDFEARHWQTRGVFMTRYLQIREVLGLDESFISETKRQLIGAYFCHEYSYAAAALMNPSIIAHPDQSGLSEGSTRIVMSLRAVGEGHISSVSFREGILSPGVHFELAPEPPFATAADSATELMDGAIEVHRHHDSTLSGTVLFPITAAQRNGLEDLRLVQFTHDDGSVEWLGTYTAYSGTTIRSELLRTRDFRSFVLAPLGGPAARNKGMALFPRTVNGEYMMIGRQDGENLFLLRSDSIDRWGEGELLLTPKYPWEQVQIGNCGSPIELDEGWLLLTHGVGAMRKYSIGAILLDKDNPARVIGRLAEPLLSAADEDREGYVPNVVYTCGAIRHGDLLFMPYGVADSSVGFAFVPIDALLAAMHSPDEPAHHRRRRPRRVRPA</sequence>
<dbReference type="CDD" id="cd18613">
    <property type="entry name" value="GH130"/>
    <property type="match status" value="1"/>
</dbReference>
<dbReference type="PANTHER" id="PTHR34106">
    <property type="entry name" value="GLYCOSIDASE"/>
    <property type="match status" value="1"/>
</dbReference>
<keyword evidence="1" id="KW-0378">Hydrolase</keyword>
<proteinExistence type="predicted"/>
<dbReference type="PANTHER" id="PTHR34106:SF4">
    <property type="entry name" value="BLL5143 PROTEIN"/>
    <property type="match status" value="1"/>
</dbReference>
<dbReference type="EMBL" id="JAHKRT010000010">
    <property type="protein sequence ID" value="MBU3079395.1"/>
    <property type="molecule type" value="Genomic_DNA"/>
</dbReference>
<reference evidence="1 2" key="1">
    <citation type="submission" date="2021-06" db="EMBL/GenBank/DDBJ databases">
        <title>Sphingomonas sp. XMGL2, whole genome shotgun sequencing project.</title>
        <authorList>
            <person name="Zhao G."/>
            <person name="Shen L."/>
        </authorList>
    </citation>
    <scope>NUCLEOTIDE SEQUENCE [LARGE SCALE GENOMIC DNA]</scope>
    <source>
        <strain evidence="1 2">XMGL2</strain>
    </source>
</reference>
<keyword evidence="2" id="KW-1185">Reference proteome</keyword>
<comment type="caution">
    <text evidence="1">The sequence shown here is derived from an EMBL/GenBank/DDBJ whole genome shotgun (WGS) entry which is preliminary data.</text>
</comment>
<name>A0ABS6BM60_9SPHN</name>
<accession>A0ABS6BM60</accession>
<dbReference type="GO" id="GO:0016787">
    <property type="term" value="F:hydrolase activity"/>
    <property type="evidence" value="ECO:0007669"/>
    <property type="project" value="UniProtKB-KW"/>
</dbReference>
<gene>
    <name evidence="1" type="ORF">KOF26_16170</name>
</gene>
<dbReference type="Proteomes" id="UP000776276">
    <property type="component" value="Unassembled WGS sequence"/>
</dbReference>
<dbReference type="Pfam" id="PF04041">
    <property type="entry name" value="Glyco_hydro_130"/>
    <property type="match status" value="1"/>
</dbReference>
<evidence type="ECO:0000313" key="1">
    <source>
        <dbReference type="EMBL" id="MBU3079395.1"/>
    </source>
</evidence>
<evidence type="ECO:0000313" key="2">
    <source>
        <dbReference type="Proteomes" id="UP000776276"/>
    </source>
</evidence>
<protein>
    <submittedName>
        <fullName evidence="1">Glycoside hydrolase family 130 protein</fullName>
    </submittedName>
</protein>